<dbReference type="EMBL" id="MTCY01000002">
    <property type="protein sequence ID" value="OWP79535.1"/>
    <property type="molecule type" value="Genomic_DNA"/>
</dbReference>
<reference evidence="4 5" key="1">
    <citation type="journal article" date="2017" name="Infect. Genet. Evol.">
        <title>Comparative genome analysis of fish pathogen Flavobacterium columnare reveals extensive sequence diversity within the species.</title>
        <authorList>
            <person name="Kayansamruaj P."/>
            <person name="Dong H.T."/>
            <person name="Hirono I."/>
            <person name="Kondo H."/>
            <person name="Senapin S."/>
            <person name="Rodkhum C."/>
        </authorList>
    </citation>
    <scope>NUCLEOTIDE SEQUENCE [LARGE SCALE GENOMIC DNA]</scope>
    <source>
        <strain evidence="4 5">1214</strain>
    </source>
</reference>
<evidence type="ECO:0000259" key="3">
    <source>
        <dbReference type="PROSITE" id="PS50893"/>
    </source>
</evidence>
<dbReference type="GO" id="GO:0005886">
    <property type="term" value="C:plasma membrane"/>
    <property type="evidence" value="ECO:0007669"/>
    <property type="project" value="TreeGrafter"/>
</dbReference>
<dbReference type="SUPFAM" id="SSF52540">
    <property type="entry name" value="P-loop containing nucleoside triphosphate hydrolases"/>
    <property type="match status" value="1"/>
</dbReference>
<protein>
    <submittedName>
        <fullName evidence="4">ABC transporter ATP-binding protein</fullName>
    </submittedName>
</protein>
<dbReference type="Gene3D" id="3.40.50.300">
    <property type="entry name" value="P-loop containing nucleotide triphosphate hydrolases"/>
    <property type="match status" value="1"/>
</dbReference>
<dbReference type="PANTHER" id="PTHR24220:SF659">
    <property type="entry name" value="TRANSPORTER, PUTATIVE-RELATED"/>
    <property type="match status" value="1"/>
</dbReference>
<comment type="caution">
    <text evidence="4">The sequence shown here is derived from an EMBL/GenBank/DDBJ whole genome shotgun (WGS) entry which is preliminary data.</text>
</comment>
<evidence type="ECO:0000256" key="1">
    <source>
        <dbReference type="ARBA" id="ARBA00022741"/>
    </source>
</evidence>
<dbReference type="InterPro" id="IPR027417">
    <property type="entry name" value="P-loop_NTPase"/>
</dbReference>
<dbReference type="InterPro" id="IPR003593">
    <property type="entry name" value="AAA+_ATPase"/>
</dbReference>
<keyword evidence="1" id="KW-0547">Nucleotide-binding</keyword>
<name>A0A246GDR4_9FLAO</name>
<dbReference type="GO" id="GO:0022857">
    <property type="term" value="F:transmembrane transporter activity"/>
    <property type="evidence" value="ECO:0007669"/>
    <property type="project" value="TreeGrafter"/>
</dbReference>
<proteinExistence type="predicted"/>
<dbReference type="PANTHER" id="PTHR24220">
    <property type="entry name" value="IMPORT ATP-BINDING PROTEIN"/>
    <property type="match status" value="1"/>
</dbReference>
<accession>A0A246GDR4</accession>
<dbReference type="PROSITE" id="PS00211">
    <property type="entry name" value="ABC_TRANSPORTER_1"/>
    <property type="match status" value="1"/>
</dbReference>
<dbReference type="PROSITE" id="PS50893">
    <property type="entry name" value="ABC_TRANSPORTER_2"/>
    <property type="match status" value="1"/>
</dbReference>
<evidence type="ECO:0000313" key="4">
    <source>
        <dbReference type="EMBL" id="OWP79535.1"/>
    </source>
</evidence>
<dbReference type="Pfam" id="PF00005">
    <property type="entry name" value="ABC_tran"/>
    <property type="match status" value="1"/>
</dbReference>
<dbReference type="AlphaFoldDB" id="A0A246GDR4"/>
<evidence type="ECO:0000313" key="5">
    <source>
        <dbReference type="Proteomes" id="UP000198034"/>
    </source>
</evidence>
<dbReference type="GO" id="GO:0005524">
    <property type="term" value="F:ATP binding"/>
    <property type="evidence" value="ECO:0007669"/>
    <property type="project" value="UniProtKB-KW"/>
</dbReference>
<dbReference type="OrthoDB" id="1414429at2"/>
<dbReference type="GO" id="GO:0016887">
    <property type="term" value="F:ATP hydrolysis activity"/>
    <property type="evidence" value="ECO:0007669"/>
    <property type="project" value="InterPro"/>
</dbReference>
<sequence length="209" mass="23641">MIQIKQLKYSYSNHKKLQFPDFSCFPSQVLLITGNSGVGKTTLLHLLGGLLLPESGEILIDNCALESLNESERDHFRGKNIGVILQKNYFIESLNVLENVLIASYFGKQKEETIKAKEILNHLGLSDHFYKKTYQLSLGQQQRVSIARALINEPKVILADEPTSSLDDENVMILADLLESIAKVYQTAMIVVTHDARLKDRFPNQIRLI</sequence>
<keyword evidence="2 4" id="KW-0067">ATP-binding</keyword>
<dbReference type="Proteomes" id="UP000198034">
    <property type="component" value="Unassembled WGS sequence"/>
</dbReference>
<dbReference type="InterPro" id="IPR015854">
    <property type="entry name" value="ABC_transpr_LolD-like"/>
</dbReference>
<evidence type="ECO:0000256" key="2">
    <source>
        <dbReference type="ARBA" id="ARBA00022840"/>
    </source>
</evidence>
<feature type="domain" description="ABC transporter" evidence="3">
    <location>
        <begin position="2"/>
        <end position="209"/>
    </location>
</feature>
<organism evidence="4 5">
    <name type="scientific">Flavobacterium columnare</name>
    <dbReference type="NCBI Taxonomy" id="996"/>
    <lineage>
        <taxon>Bacteria</taxon>
        <taxon>Pseudomonadati</taxon>
        <taxon>Bacteroidota</taxon>
        <taxon>Flavobacteriia</taxon>
        <taxon>Flavobacteriales</taxon>
        <taxon>Flavobacteriaceae</taxon>
        <taxon>Flavobacterium</taxon>
    </lineage>
</organism>
<gene>
    <name evidence="4" type="ORF">BWK62_01020</name>
</gene>
<dbReference type="InterPro" id="IPR017871">
    <property type="entry name" value="ABC_transporter-like_CS"/>
</dbReference>
<dbReference type="SMART" id="SM00382">
    <property type="entry name" value="AAA"/>
    <property type="match status" value="1"/>
</dbReference>
<dbReference type="InterPro" id="IPR003439">
    <property type="entry name" value="ABC_transporter-like_ATP-bd"/>
</dbReference>